<dbReference type="InterPro" id="IPR038726">
    <property type="entry name" value="PDDEXK_AddAB-type"/>
</dbReference>
<keyword evidence="9 13" id="KW-0234">DNA repair</keyword>
<feature type="domain" description="UvrD-like helicase ATP-binding" evidence="16">
    <location>
        <begin position="6"/>
        <end position="475"/>
    </location>
</feature>
<dbReference type="PANTHER" id="PTHR11070:SF48">
    <property type="entry name" value="ATP-DEPENDENT HELICASE_NUCLEASE SUBUNIT A"/>
    <property type="match status" value="1"/>
</dbReference>
<dbReference type="InterPro" id="IPR011335">
    <property type="entry name" value="Restrct_endonuc-II-like"/>
</dbReference>
<evidence type="ECO:0000259" key="17">
    <source>
        <dbReference type="PROSITE" id="PS51217"/>
    </source>
</evidence>
<dbReference type="GO" id="GO:0016887">
    <property type="term" value="F:ATP hydrolysis activity"/>
    <property type="evidence" value="ECO:0007669"/>
    <property type="project" value="RHEA"/>
</dbReference>
<dbReference type="InterPro" id="IPR014017">
    <property type="entry name" value="DNA_helicase_UvrD-like_C"/>
</dbReference>
<evidence type="ECO:0000256" key="6">
    <source>
        <dbReference type="ARBA" id="ARBA00022839"/>
    </source>
</evidence>
<keyword evidence="5 13" id="KW-0347">Helicase</keyword>
<evidence type="ECO:0000256" key="4">
    <source>
        <dbReference type="ARBA" id="ARBA00022801"/>
    </source>
</evidence>
<keyword evidence="1 13" id="KW-0540">Nuclease</keyword>
<keyword evidence="6 13" id="KW-0269">Exonuclease</keyword>
<dbReference type="InterPro" id="IPR014016">
    <property type="entry name" value="UvrD-like_ATP-bd"/>
</dbReference>
<evidence type="ECO:0000256" key="1">
    <source>
        <dbReference type="ARBA" id="ARBA00022722"/>
    </source>
</evidence>
<keyword evidence="8 13" id="KW-0238">DNA-binding</keyword>
<dbReference type="GO" id="GO:0005524">
    <property type="term" value="F:ATP binding"/>
    <property type="evidence" value="ECO:0007669"/>
    <property type="project" value="UniProtKB-UniRule"/>
</dbReference>
<dbReference type="GO" id="GO:0043138">
    <property type="term" value="F:3'-5' DNA helicase activity"/>
    <property type="evidence" value="ECO:0007669"/>
    <property type="project" value="UniProtKB-UniRule"/>
</dbReference>
<comment type="catalytic activity">
    <reaction evidence="12 13">
        <text>ATP + H2O = ADP + phosphate + H(+)</text>
        <dbReference type="Rhea" id="RHEA:13065"/>
        <dbReference type="ChEBI" id="CHEBI:15377"/>
        <dbReference type="ChEBI" id="CHEBI:15378"/>
        <dbReference type="ChEBI" id="CHEBI:30616"/>
        <dbReference type="ChEBI" id="CHEBI:43474"/>
        <dbReference type="ChEBI" id="CHEBI:456216"/>
        <dbReference type="EC" id="5.6.2.4"/>
    </reaction>
</comment>
<dbReference type="Proteomes" id="UP000182152">
    <property type="component" value="Unassembled WGS sequence"/>
</dbReference>
<name>A0A1L8WS47_9ENTE</name>
<dbReference type="InterPro" id="IPR014152">
    <property type="entry name" value="AddA"/>
</dbReference>
<dbReference type="EMBL" id="JXLB01000001">
    <property type="protein sequence ID" value="OJG83844.1"/>
    <property type="molecule type" value="Genomic_DNA"/>
</dbReference>
<dbReference type="EC" id="3.1.-.-" evidence="13"/>
<dbReference type="GO" id="GO:0003690">
    <property type="term" value="F:double-stranded DNA binding"/>
    <property type="evidence" value="ECO:0007669"/>
    <property type="project" value="UniProtKB-UniRule"/>
</dbReference>
<evidence type="ECO:0000256" key="2">
    <source>
        <dbReference type="ARBA" id="ARBA00022741"/>
    </source>
</evidence>
<keyword evidence="4 13" id="KW-0378">Hydrolase</keyword>
<comment type="catalytic activity">
    <reaction evidence="11 13">
        <text>Couples ATP hydrolysis with the unwinding of duplex DNA by translocating in the 3'-5' direction.</text>
        <dbReference type="EC" id="5.6.2.4"/>
    </reaction>
</comment>
<dbReference type="Pfam" id="PF00580">
    <property type="entry name" value="UvrD-helicase"/>
    <property type="match status" value="1"/>
</dbReference>
<organism evidence="18 19">
    <name type="scientific">Enterococcus ratti</name>
    <dbReference type="NCBI Taxonomy" id="150033"/>
    <lineage>
        <taxon>Bacteria</taxon>
        <taxon>Bacillati</taxon>
        <taxon>Bacillota</taxon>
        <taxon>Bacilli</taxon>
        <taxon>Lactobacillales</taxon>
        <taxon>Enterococcaceae</taxon>
        <taxon>Enterococcus</taxon>
    </lineage>
</organism>
<evidence type="ECO:0000256" key="5">
    <source>
        <dbReference type="ARBA" id="ARBA00022806"/>
    </source>
</evidence>
<accession>A0A1L8WS47</accession>
<dbReference type="PANTHER" id="PTHR11070">
    <property type="entry name" value="UVRD / RECB / PCRA DNA HELICASE FAMILY MEMBER"/>
    <property type="match status" value="1"/>
</dbReference>
<dbReference type="InterPro" id="IPR000212">
    <property type="entry name" value="DNA_helicase_UvrD/REP"/>
</dbReference>
<keyword evidence="3 13" id="KW-0227">DNA damage</keyword>
<evidence type="ECO:0000256" key="10">
    <source>
        <dbReference type="ARBA" id="ARBA00023235"/>
    </source>
</evidence>
<evidence type="ECO:0000256" key="3">
    <source>
        <dbReference type="ARBA" id="ARBA00022763"/>
    </source>
</evidence>
<dbReference type="GO" id="GO:0033202">
    <property type="term" value="C:DNA helicase complex"/>
    <property type="evidence" value="ECO:0007669"/>
    <property type="project" value="TreeGrafter"/>
</dbReference>
<dbReference type="GO" id="GO:0000724">
    <property type="term" value="P:double-strand break repair via homologous recombination"/>
    <property type="evidence" value="ECO:0007669"/>
    <property type="project" value="UniProtKB-UniRule"/>
</dbReference>
<dbReference type="InterPro" id="IPR027417">
    <property type="entry name" value="P-loop_NTPase"/>
</dbReference>
<dbReference type="AlphaFoldDB" id="A0A1L8WS47"/>
<dbReference type="GO" id="GO:0008408">
    <property type="term" value="F:3'-5' exonuclease activity"/>
    <property type="evidence" value="ECO:0007669"/>
    <property type="project" value="UniProtKB-UniRule"/>
</dbReference>
<dbReference type="GO" id="GO:0005829">
    <property type="term" value="C:cytosol"/>
    <property type="evidence" value="ECO:0007669"/>
    <property type="project" value="TreeGrafter"/>
</dbReference>
<feature type="domain" description="UvrD-like helicase C-terminal" evidence="17">
    <location>
        <begin position="503"/>
        <end position="791"/>
    </location>
</feature>
<evidence type="ECO:0000256" key="15">
    <source>
        <dbReference type="SAM" id="Coils"/>
    </source>
</evidence>
<comment type="subunit">
    <text evidence="13">Heterodimer of AddA and AddB/RexB.</text>
</comment>
<evidence type="ECO:0000256" key="13">
    <source>
        <dbReference type="HAMAP-Rule" id="MF_01451"/>
    </source>
</evidence>
<comment type="cofactor">
    <cofactor evidence="13">
        <name>Mg(2+)</name>
        <dbReference type="ChEBI" id="CHEBI:18420"/>
    </cofactor>
</comment>
<feature type="binding site" evidence="14">
    <location>
        <begin position="27"/>
        <end position="34"/>
    </location>
    <ligand>
        <name>ATP</name>
        <dbReference type="ChEBI" id="CHEBI:30616"/>
    </ligand>
</feature>
<evidence type="ECO:0000313" key="18">
    <source>
        <dbReference type="EMBL" id="OJG83844.1"/>
    </source>
</evidence>
<proteinExistence type="inferred from homology"/>
<keyword evidence="19" id="KW-1185">Reference proteome</keyword>
<evidence type="ECO:0000256" key="12">
    <source>
        <dbReference type="ARBA" id="ARBA00048988"/>
    </source>
</evidence>
<evidence type="ECO:0000259" key="16">
    <source>
        <dbReference type="PROSITE" id="PS51198"/>
    </source>
</evidence>
<dbReference type="InterPro" id="IPR011604">
    <property type="entry name" value="PDDEXK-like_dom_sf"/>
</dbReference>
<dbReference type="SUPFAM" id="SSF52540">
    <property type="entry name" value="P-loop containing nucleoside triphosphate hydrolases"/>
    <property type="match status" value="1"/>
</dbReference>
<dbReference type="PROSITE" id="PS51217">
    <property type="entry name" value="UVRD_HELICASE_CTER"/>
    <property type="match status" value="1"/>
</dbReference>
<evidence type="ECO:0000256" key="8">
    <source>
        <dbReference type="ARBA" id="ARBA00023125"/>
    </source>
</evidence>
<dbReference type="PROSITE" id="PS51198">
    <property type="entry name" value="UVRD_HELICASE_ATP_BIND"/>
    <property type="match status" value="1"/>
</dbReference>
<comment type="function">
    <text evidence="13">The heterodimer acts as both an ATP-dependent DNA helicase and an ATP-dependent, dual-direction single-stranded exonuclease. Recognizes the chi site generating a DNA molecule suitable for the initiation of homologous recombination. The AddA nuclease domain is required for chi fragment generation; this subunit has the helicase and 3' -&gt; 5' nuclease activities.</text>
</comment>
<feature type="coiled-coil region" evidence="15">
    <location>
        <begin position="57"/>
        <end position="84"/>
    </location>
</feature>
<keyword evidence="10 13" id="KW-0413">Isomerase</keyword>
<dbReference type="Gene3D" id="3.40.50.300">
    <property type="entry name" value="P-loop containing nucleotide triphosphate hydrolases"/>
    <property type="match status" value="4"/>
</dbReference>
<sequence length="1233" mass="144299">MKPENERFTDEQWQAIFDQDDNLLVSASAGSGKTTVLVRRVIEKLKMGVNIDELLIVTFTEVAAKEMKERIQEALQEAVNSESDLLKQQHFTKQLILLPTANISTLHAFCLSVIQRFYYLIGMDPVFRMLTDETETILMKEDVWDELRESFYAENREEFFQLTMNFSNDRSDEGLTELVFSLYEFARANPDPKNWLDQLAENYRLTDGLAHSPLYQNQLRPLLLADMVKCIQWYEEMFALAQGEGLEKMQEQVAEEKTKIQQIYEYLLQDQLSKAYAELKSLTFSTFKSSRKVELKERSAKVKHYRDQAKKIIQQIEKNYFPLPPEQMEKRTQKAALLIEEMTKVTKQFMAGFSLRKREKGVLDFNDLEHFALQILTKKTVETWLPSEASDYYRKQFKEVMIDEYQDVNQLQEAILYWLRNPNAAKGNMFMVGDVKQSIYSFRLADPSLFIEKYEAFSKENGGRRIVLSENFRSRKEVLAFTNLIFQQLMDPVVGQIAYDDAARLVLGFPDFPEVQKFEPEILIYEKEEVAPQLPIDENLEDKTEGEIFMTGLKIRDLIDGKWLIYDKQKKQDRPATYKDIVLLTPTKKNNLTILEIFKTLDIPLEINDAQNYFQSTELRTMIALLQLIDNPYQDIPLVSVLRSPIVGLIEPELAQIRLADRVHTYYEAVLVYQSENKDELANKLIHFNEQLEKWREFARRSSITDLLWEIYFQTGYLEYVAGLPAGAQRQANLYALVDRAKSYEQSSFKGLYQFVRFIEKMQEKDKDLAEPLITSKENAVRVMTIHASKGLEFPIVFLLDMTKQFNLQDLRKRYVFEEKLGAGIRYMDPETRVLYDTLPYQAIKLAKQNKLLSEEMRKLYVGLTRAEQKLFIVGSYKNKEDTLKNWGEASDQLNLVLDPTIRLKGKSSLMNWIGFSLMRHPFMRYYYDEVNVFSELKTFDQPCSIIWMNQQTMLEKRQQFSNEEKLALEINEADPTPLAESLIRRLDYRYPFKESTQTTSYQSVSEIKRLFEDPDDTLDTKLVWKSSETRGLNRQFRYTQDTFAQPRFLQKTQKISAAAVGTATHDLLQLLPLERPTNESVQALLDELVEKRLVDQEVAKKVDISAILWFFETKLGNNLIKYKEFVKREQPFSMLLPAERVFKQYPSEEDELLIHGIVDGYIEFPEYIQLYDFKTDFISDVKNQKVVEAVSQKYRGQLNLYQQALSESLEKPVKDIFLVLLGGKKIINMNNK</sequence>
<dbReference type="EC" id="5.6.2.4" evidence="13"/>
<dbReference type="Gene3D" id="3.90.320.10">
    <property type="match status" value="1"/>
</dbReference>
<evidence type="ECO:0000256" key="7">
    <source>
        <dbReference type="ARBA" id="ARBA00022840"/>
    </source>
</evidence>
<comment type="similarity">
    <text evidence="13">Belongs to the helicase family. AddA subfamily.</text>
</comment>
<keyword evidence="15" id="KW-0175">Coiled coil</keyword>
<evidence type="ECO:0000313" key="19">
    <source>
        <dbReference type="Proteomes" id="UP000182152"/>
    </source>
</evidence>
<keyword evidence="7 13" id="KW-0067">ATP-binding</keyword>
<gene>
    <name evidence="13" type="primary">addA</name>
    <name evidence="18" type="ORF">RV14_GL000021</name>
</gene>
<dbReference type="STRING" id="150033.RV14_GL000021"/>
<dbReference type="NCBIfam" id="TIGR02785">
    <property type="entry name" value="addA_Gpos"/>
    <property type="match status" value="1"/>
</dbReference>
<protein>
    <recommendedName>
        <fullName evidence="13">ATP-dependent helicase/nuclease subunit A</fullName>
        <ecNumber evidence="13">3.1.-.-</ecNumber>
        <ecNumber evidence="13">5.6.2.4</ecNumber>
    </recommendedName>
    <alternativeName>
        <fullName evidence="13">ATP-dependent helicase/nuclease AddA</fullName>
    </alternativeName>
    <alternativeName>
        <fullName evidence="13">DNA 3'-5' helicase AddA</fullName>
    </alternativeName>
</protein>
<evidence type="ECO:0000256" key="14">
    <source>
        <dbReference type="PROSITE-ProRule" id="PRU00560"/>
    </source>
</evidence>
<dbReference type="HAMAP" id="MF_01451">
    <property type="entry name" value="AddA"/>
    <property type="match status" value="1"/>
</dbReference>
<keyword evidence="2 13" id="KW-0547">Nucleotide-binding</keyword>
<dbReference type="Pfam" id="PF12705">
    <property type="entry name" value="PDDEXK_1"/>
    <property type="match status" value="1"/>
</dbReference>
<comment type="caution">
    <text evidence="18">The sequence shown here is derived from an EMBL/GenBank/DDBJ whole genome shotgun (WGS) entry which is preliminary data.</text>
</comment>
<reference evidence="18 19" key="1">
    <citation type="submission" date="2014-12" db="EMBL/GenBank/DDBJ databases">
        <title>Draft genome sequences of 29 type strains of Enterococci.</title>
        <authorList>
            <person name="Zhong Z."/>
            <person name="Sun Z."/>
            <person name="Liu W."/>
            <person name="Zhang W."/>
            <person name="Zhang H."/>
        </authorList>
    </citation>
    <scope>NUCLEOTIDE SEQUENCE [LARGE SCALE GENOMIC DNA]</scope>
    <source>
        <strain evidence="18 19">DSM 15687</strain>
    </source>
</reference>
<evidence type="ECO:0000256" key="9">
    <source>
        <dbReference type="ARBA" id="ARBA00023204"/>
    </source>
</evidence>
<evidence type="ECO:0000256" key="11">
    <source>
        <dbReference type="ARBA" id="ARBA00034617"/>
    </source>
</evidence>
<dbReference type="SUPFAM" id="SSF52980">
    <property type="entry name" value="Restriction endonuclease-like"/>
    <property type="match status" value="1"/>
</dbReference>
<dbReference type="Pfam" id="PF13361">
    <property type="entry name" value="UvrD_C"/>
    <property type="match status" value="1"/>
</dbReference>